<dbReference type="SUPFAM" id="SSF57850">
    <property type="entry name" value="RING/U-box"/>
    <property type="match status" value="1"/>
</dbReference>
<evidence type="ECO:0000256" key="1">
    <source>
        <dbReference type="ARBA" id="ARBA00004141"/>
    </source>
</evidence>
<feature type="domain" description="RING-type" evidence="10">
    <location>
        <begin position="227"/>
        <end position="266"/>
    </location>
</feature>
<evidence type="ECO:0000313" key="11">
    <source>
        <dbReference type="EMBL" id="VDI46571.1"/>
    </source>
</evidence>
<dbReference type="PANTHER" id="PTHR21284:SF12">
    <property type="entry name" value="EG:80H7.2 PROTEIN"/>
    <property type="match status" value="1"/>
</dbReference>
<dbReference type="GO" id="GO:0008270">
    <property type="term" value="F:zinc ion binding"/>
    <property type="evidence" value="ECO:0007669"/>
    <property type="project" value="UniProtKB-KW"/>
</dbReference>
<keyword evidence="6 9" id="KW-0472">Membrane</keyword>
<dbReference type="Gene3D" id="3.30.40.10">
    <property type="entry name" value="Zinc/RING finger domain, C3HC4 (zinc finger)"/>
    <property type="match status" value="1"/>
</dbReference>
<evidence type="ECO:0000256" key="4">
    <source>
        <dbReference type="ARBA" id="ARBA00022833"/>
    </source>
</evidence>
<dbReference type="InterPro" id="IPR013083">
    <property type="entry name" value="Znf_RING/FYVE/PHD"/>
</dbReference>
<accession>A0A8B6FBR7</accession>
<evidence type="ECO:0000256" key="8">
    <source>
        <dbReference type="SAM" id="MobiDB-lite"/>
    </source>
</evidence>
<dbReference type="Proteomes" id="UP000596742">
    <property type="component" value="Unassembled WGS sequence"/>
</dbReference>
<proteinExistence type="predicted"/>
<evidence type="ECO:0000256" key="9">
    <source>
        <dbReference type="SAM" id="Phobius"/>
    </source>
</evidence>
<evidence type="ECO:0000256" key="2">
    <source>
        <dbReference type="ARBA" id="ARBA00022692"/>
    </source>
</evidence>
<dbReference type="Gene3D" id="1.20.140.150">
    <property type="match status" value="1"/>
</dbReference>
<name>A0A8B6FBR7_MYTGA</name>
<keyword evidence="3 7" id="KW-0863">Zinc-finger</keyword>
<sequence length="278" mass="31056">MAIASALCQGIDNFVECSIAVRIAFFLIPVAVVLQAFGVGTAAWSNSDSSRQGLWTYCYDEREFSCCESIYDKTGDTPVWLISTQVFQCISCCMALITMIMFVLLTCVTKTMQNSKVSYTTIVFCTMTGFCLMISVSIYGDNYRDSHWLDDHQLSGSFIVVLIAFFLYSVVAVILLVTECQDRPSSRVYPNSNETRQAPVQPSAPPLPVIPPTSATNQNLSTDQNECIVCMERPKQTIFLDCGHIACCDICSNTLMSSERKCPTCRTFIRESRRYYNA</sequence>
<dbReference type="PROSITE" id="PS50089">
    <property type="entry name" value="ZF_RING_2"/>
    <property type="match status" value="1"/>
</dbReference>
<evidence type="ECO:0000259" key="10">
    <source>
        <dbReference type="PROSITE" id="PS50089"/>
    </source>
</evidence>
<evidence type="ECO:0000256" key="5">
    <source>
        <dbReference type="ARBA" id="ARBA00022989"/>
    </source>
</evidence>
<dbReference type="SMART" id="SM00184">
    <property type="entry name" value="RING"/>
    <property type="match status" value="1"/>
</dbReference>
<dbReference type="EMBL" id="UYJE01006508">
    <property type="protein sequence ID" value="VDI46571.1"/>
    <property type="molecule type" value="Genomic_DNA"/>
</dbReference>
<comment type="caution">
    <text evidence="11">The sequence shown here is derived from an EMBL/GenBank/DDBJ whole genome shotgun (WGS) entry which is preliminary data.</text>
</comment>
<evidence type="ECO:0000256" key="6">
    <source>
        <dbReference type="ARBA" id="ARBA00023136"/>
    </source>
</evidence>
<feature type="transmembrane region" description="Helical" evidence="9">
    <location>
        <begin position="117"/>
        <end position="138"/>
    </location>
</feature>
<evidence type="ECO:0000256" key="7">
    <source>
        <dbReference type="PROSITE-ProRule" id="PRU00175"/>
    </source>
</evidence>
<feature type="region of interest" description="Disordered" evidence="8">
    <location>
        <begin position="184"/>
        <end position="217"/>
    </location>
</feature>
<dbReference type="GO" id="GO:0016020">
    <property type="term" value="C:membrane"/>
    <property type="evidence" value="ECO:0007669"/>
    <property type="project" value="UniProtKB-SubCell"/>
</dbReference>
<dbReference type="OrthoDB" id="6042683at2759"/>
<evidence type="ECO:0000313" key="12">
    <source>
        <dbReference type="Proteomes" id="UP000596742"/>
    </source>
</evidence>
<keyword evidence="12" id="KW-1185">Reference proteome</keyword>
<dbReference type="AlphaFoldDB" id="A0A8B6FBR7"/>
<gene>
    <name evidence="11" type="ORF">MGAL_10B079451</name>
</gene>
<protein>
    <recommendedName>
        <fullName evidence="10">RING-type domain-containing protein</fullName>
    </recommendedName>
</protein>
<feature type="transmembrane region" description="Helical" evidence="9">
    <location>
        <begin position="79"/>
        <end position="105"/>
    </location>
</feature>
<keyword evidence="4" id="KW-0862">Zinc</keyword>
<evidence type="ECO:0000256" key="3">
    <source>
        <dbReference type="ARBA" id="ARBA00022771"/>
    </source>
</evidence>
<feature type="transmembrane region" description="Helical" evidence="9">
    <location>
        <begin position="23"/>
        <end position="44"/>
    </location>
</feature>
<dbReference type="PANTHER" id="PTHR21284">
    <property type="entry name" value="EG:80H7.2 PROTEIN"/>
    <property type="match status" value="1"/>
</dbReference>
<dbReference type="Pfam" id="PF13920">
    <property type="entry name" value="zf-C3HC4_3"/>
    <property type="match status" value="1"/>
</dbReference>
<keyword evidence="2 9" id="KW-0812">Transmembrane</keyword>
<comment type="subcellular location">
    <subcellularLocation>
        <location evidence="1">Membrane</location>
        <topology evidence="1">Multi-pass membrane protein</topology>
    </subcellularLocation>
</comment>
<reference evidence="11" key="1">
    <citation type="submission" date="2018-11" db="EMBL/GenBank/DDBJ databases">
        <authorList>
            <person name="Alioto T."/>
            <person name="Alioto T."/>
        </authorList>
    </citation>
    <scope>NUCLEOTIDE SEQUENCE</scope>
</reference>
<feature type="compositionally biased region" description="Pro residues" evidence="8">
    <location>
        <begin position="202"/>
        <end position="211"/>
    </location>
</feature>
<feature type="transmembrane region" description="Helical" evidence="9">
    <location>
        <begin position="158"/>
        <end position="177"/>
    </location>
</feature>
<keyword evidence="5 9" id="KW-1133">Transmembrane helix</keyword>
<organism evidence="11 12">
    <name type="scientific">Mytilus galloprovincialis</name>
    <name type="common">Mediterranean mussel</name>
    <dbReference type="NCBI Taxonomy" id="29158"/>
    <lineage>
        <taxon>Eukaryota</taxon>
        <taxon>Metazoa</taxon>
        <taxon>Spiralia</taxon>
        <taxon>Lophotrochozoa</taxon>
        <taxon>Mollusca</taxon>
        <taxon>Bivalvia</taxon>
        <taxon>Autobranchia</taxon>
        <taxon>Pteriomorphia</taxon>
        <taxon>Mytilida</taxon>
        <taxon>Mytiloidea</taxon>
        <taxon>Mytilidae</taxon>
        <taxon>Mytilinae</taxon>
        <taxon>Mytilus</taxon>
    </lineage>
</organism>
<keyword evidence="3 7" id="KW-0479">Metal-binding</keyword>
<dbReference type="InterPro" id="IPR001841">
    <property type="entry name" value="Znf_RING"/>
</dbReference>
<dbReference type="InterPro" id="IPR004031">
    <property type="entry name" value="PMP22/EMP/MP20/Claudin"/>
</dbReference>
<feature type="compositionally biased region" description="Polar residues" evidence="8">
    <location>
        <begin position="188"/>
        <end position="200"/>
    </location>
</feature>
<dbReference type="Pfam" id="PF00822">
    <property type="entry name" value="PMP22_Claudin"/>
    <property type="match status" value="1"/>
</dbReference>